<dbReference type="EMBL" id="JASBWR010000073">
    <property type="protein sequence ID" value="KAJ9098875.1"/>
    <property type="molecule type" value="Genomic_DNA"/>
</dbReference>
<protein>
    <submittedName>
        <fullName evidence="1">Uncharacterized protein</fullName>
    </submittedName>
</protein>
<sequence>MSTSGNPNDSSTRADDLSLEVTQDGSMGPTSSFGSIGDQNSTALDSEKSHFQGGGLLPPKTLSYSSSGTATENTVDAKAAEKAIPGVPQAEQGEDGTDQNARDQGPLAPGRKRKKPKRKHKRTSSFGSIGHRHSTAHFDSEKSLFEEDLVPVKTLSYPSIDDESGTAIENTVEAREAGNANEEEGNGTDPNAGDREPPVKGKTYRARLTARNSNKRKG</sequence>
<evidence type="ECO:0000313" key="2">
    <source>
        <dbReference type="Proteomes" id="UP001241377"/>
    </source>
</evidence>
<dbReference type="Proteomes" id="UP001241377">
    <property type="component" value="Unassembled WGS sequence"/>
</dbReference>
<organism evidence="1 2">
    <name type="scientific">Naganishia cerealis</name>
    <dbReference type="NCBI Taxonomy" id="610337"/>
    <lineage>
        <taxon>Eukaryota</taxon>
        <taxon>Fungi</taxon>
        <taxon>Dikarya</taxon>
        <taxon>Basidiomycota</taxon>
        <taxon>Agaricomycotina</taxon>
        <taxon>Tremellomycetes</taxon>
        <taxon>Filobasidiales</taxon>
        <taxon>Filobasidiaceae</taxon>
        <taxon>Naganishia</taxon>
    </lineage>
</organism>
<reference evidence="1" key="1">
    <citation type="submission" date="2023-04" db="EMBL/GenBank/DDBJ databases">
        <title>Draft Genome sequencing of Naganishia species isolated from polar environments using Oxford Nanopore Technology.</title>
        <authorList>
            <person name="Leo P."/>
            <person name="Venkateswaran K."/>
        </authorList>
    </citation>
    <scope>NUCLEOTIDE SEQUENCE</scope>
    <source>
        <strain evidence="1">MNA-CCFEE 5261</strain>
    </source>
</reference>
<comment type="caution">
    <text evidence="1">The sequence shown here is derived from an EMBL/GenBank/DDBJ whole genome shotgun (WGS) entry which is preliminary data.</text>
</comment>
<proteinExistence type="predicted"/>
<accession>A0ACC2VHI8</accession>
<gene>
    <name evidence="1" type="ORF">QFC19_006213</name>
</gene>
<name>A0ACC2VHI8_9TREE</name>
<evidence type="ECO:0000313" key="1">
    <source>
        <dbReference type="EMBL" id="KAJ9098875.1"/>
    </source>
</evidence>
<keyword evidence="2" id="KW-1185">Reference proteome</keyword>